<dbReference type="Proteomes" id="UP001412067">
    <property type="component" value="Unassembled WGS sequence"/>
</dbReference>
<sequence>MDANIIFQILGTQVFVPLEKYEEYLKAAQRREDMMQQRSIEEHEPYDNSLSLTIEAPSTSWCPASPITLLIDSTLLPDSVESIQRTPLQLPVPAMPAATGAVVAAAVADQMHGPKEDRRLAIVLPDSATGQQLGTAGQQGSDTVAQNEKQGNS</sequence>
<organism evidence="2 3">
    <name type="scientific">Platanthera guangdongensis</name>
    <dbReference type="NCBI Taxonomy" id="2320717"/>
    <lineage>
        <taxon>Eukaryota</taxon>
        <taxon>Viridiplantae</taxon>
        <taxon>Streptophyta</taxon>
        <taxon>Embryophyta</taxon>
        <taxon>Tracheophyta</taxon>
        <taxon>Spermatophyta</taxon>
        <taxon>Magnoliopsida</taxon>
        <taxon>Liliopsida</taxon>
        <taxon>Asparagales</taxon>
        <taxon>Orchidaceae</taxon>
        <taxon>Orchidoideae</taxon>
        <taxon>Orchideae</taxon>
        <taxon>Orchidinae</taxon>
        <taxon>Platanthera</taxon>
    </lineage>
</organism>
<evidence type="ECO:0000313" key="2">
    <source>
        <dbReference type="EMBL" id="KAK8961161.1"/>
    </source>
</evidence>
<proteinExistence type="predicted"/>
<comment type="caution">
    <text evidence="2">The sequence shown here is derived from an EMBL/GenBank/DDBJ whole genome shotgun (WGS) entry which is preliminary data.</text>
</comment>
<evidence type="ECO:0000313" key="3">
    <source>
        <dbReference type="Proteomes" id="UP001412067"/>
    </source>
</evidence>
<keyword evidence="3" id="KW-1185">Reference proteome</keyword>
<reference evidence="2 3" key="1">
    <citation type="journal article" date="2022" name="Nat. Plants">
        <title>Genomes of leafy and leafless Platanthera orchids illuminate the evolution of mycoheterotrophy.</title>
        <authorList>
            <person name="Li M.H."/>
            <person name="Liu K.W."/>
            <person name="Li Z."/>
            <person name="Lu H.C."/>
            <person name="Ye Q.L."/>
            <person name="Zhang D."/>
            <person name="Wang J.Y."/>
            <person name="Li Y.F."/>
            <person name="Zhong Z.M."/>
            <person name="Liu X."/>
            <person name="Yu X."/>
            <person name="Liu D.K."/>
            <person name="Tu X.D."/>
            <person name="Liu B."/>
            <person name="Hao Y."/>
            <person name="Liao X.Y."/>
            <person name="Jiang Y.T."/>
            <person name="Sun W.H."/>
            <person name="Chen J."/>
            <person name="Chen Y.Q."/>
            <person name="Ai Y."/>
            <person name="Zhai J.W."/>
            <person name="Wu S.S."/>
            <person name="Zhou Z."/>
            <person name="Hsiao Y.Y."/>
            <person name="Wu W.L."/>
            <person name="Chen Y.Y."/>
            <person name="Lin Y.F."/>
            <person name="Hsu J.L."/>
            <person name="Li C.Y."/>
            <person name="Wang Z.W."/>
            <person name="Zhao X."/>
            <person name="Zhong W.Y."/>
            <person name="Ma X.K."/>
            <person name="Ma L."/>
            <person name="Huang J."/>
            <person name="Chen G.Z."/>
            <person name="Huang M.Z."/>
            <person name="Huang L."/>
            <person name="Peng D.H."/>
            <person name="Luo Y.B."/>
            <person name="Zou S.Q."/>
            <person name="Chen S.P."/>
            <person name="Lan S."/>
            <person name="Tsai W.C."/>
            <person name="Van de Peer Y."/>
            <person name="Liu Z.J."/>
        </authorList>
    </citation>
    <scope>NUCLEOTIDE SEQUENCE [LARGE SCALE GENOMIC DNA]</scope>
    <source>
        <strain evidence="2">Lor288</strain>
    </source>
</reference>
<accession>A0ABR2MBX7</accession>
<dbReference type="EMBL" id="JBBWWR010000010">
    <property type="protein sequence ID" value="KAK8961161.1"/>
    <property type="molecule type" value="Genomic_DNA"/>
</dbReference>
<evidence type="ECO:0000256" key="1">
    <source>
        <dbReference type="SAM" id="MobiDB-lite"/>
    </source>
</evidence>
<feature type="region of interest" description="Disordered" evidence="1">
    <location>
        <begin position="124"/>
        <end position="153"/>
    </location>
</feature>
<protein>
    <submittedName>
        <fullName evidence="2">6-phosphofructo-2-kinase/fructose-2, 6-bisphosphatase</fullName>
    </submittedName>
</protein>
<feature type="compositionally biased region" description="Polar residues" evidence="1">
    <location>
        <begin position="141"/>
        <end position="153"/>
    </location>
</feature>
<name>A0ABR2MBX7_9ASPA</name>
<feature type="compositionally biased region" description="Low complexity" evidence="1">
    <location>
        <begin position="128"/>
        <end position="140"/>
    </location>
</feature>
<gene>
    <name evidence="2" type="primary">FKFBP</name>
    <name evidence="2" type="ORF">KSP40_PGU016430</name>
</gene>